<reference evidence="2" key="1">
    <citation type="submission" date="2020-04" db="EMBL/GenBank/DDBJ databases">
        <authorList>
            <person name="Chiriac C."/>
            <person name="Salcher M."/>
            <person name="Ghai R."/>
            <person name="Kavagutti S V."/>
        </authorList>
    </citation>
    <scope>NUCLEOTIDE SEQUENCE</scope>
</reference>
<organism evidence="2">
    <name type="scientific">uncultured Caudovirales phage</name>
    <dbReference type="NCBI Taxonomy" id="2100421"/>
    <lineage>
        <taxon>Viruses</taxon>
        <taxon>Duplodnaviria</taxon>
        <taxon>Heunggongvirae</taxon>
        <taxon>Uroviricota</taxon>
        <taxon>Caudoviricetes</taxon>
        <taxon>Peduoviridae</taxon>
        <taxon>Maltschvirus</taxon>
        <taxon>Maltschvirus maltsch</taxon>
    </lineage>
</organism>
<protein>
    <submittedName>
        <fullName evidence="2">Uncharacterized protein</fullName>
    </submittedName>
</protein>
<accession>A0A6J5KXE5</accession>
<gene>
    <name evidence="2" type="ORF">UFOVP63_39</name>
</gene>
<dbReference type="EMBL" id="LR796183">
    <property type="protein sequence ID" value="CAB4124890.1"/>
    <property type="molecule type" value="Genomic_DNA"/>
</dbReference>
<evidence type="ECO:0000256" key="1">
    <source>
        <dbReference type="SAM" id="Phobius"/>
    </source>
</evidence>
<sequence length="76" mass="8698">MIAFLLTPIGRYVGIAIIVFISLTGIYYKIRNDAVAEMEAKANIEIIRRTNEAIIAGDRVDITVDRVRDRDKFQRD</sequence>
<evidence type="ECO:0000313" key="2">
    <source>
        <dbReference type="EMBL" id="CAB4124890.1"/>
    </source>
</evidence>
<feature type="transmembrane region" description="Helical" evidence="1">
    <location>
        <begin position="12"/>
        <end position="30"/>
    </location>
</feature>
<proteinExistence type="predicted"/>
<keyword evidence="1" id="KW-0812">Transmembrane</keyword>
<keyword evidence="1" id="KW-0472">Membrane</keyword>
<name>A0A6J5KXE5_9CAUD</name>
<keyword evidence="1" id="KW-1133">Transmembrane helix</keyword>